<feature type="region of interest" description="Disordered" evidence="2">
    <location>
        <begin position="540"/>
        <end position="559"/>
    </location>
</feature>
<dbReference type="Pfam" id="PF00022">
    <property type="entry name" value="Actin"/>
    <property type="match status" value="1"/>
</dbReference>
<gene>
    <name evidence="3" type="ORF">CYLTODRAFT_424867</name>
</gene>
<dbReference type="CDD" id="cd10207">
    <property type="entry name" value="ASKHA_NBD_Arp10"/>
    <property type="match status" value="1"/>
</dbReference>
<comment type="similarity">
    <text evidence="1">Belongs to the actin family.</text>
</comment>
<sequence length="594" mass="64158">MTSRARTTVPFPSTPGASRLSSSTSANPPPTPHYATTRRHSLYGVEDRIIIDPGSRIWKVGFSGEGRPREVLYADGKYGETLWGLSRSTIPDERAEEDRMLEIRLQQCLRGVFHDALLTDPKARKVILVEHPLLPLYVKEMITRILFENLLVPSVSFASTHLLSLFAVGRITGLVIDCGNQESVALPIFSARPLYPYLRTTPLAGARLTEHLRALILLFGTYLPPPTTLSAGVNLPASSRSTRVPPEVLTDKLVEDIKTRLCFVSETLGLYTDRESTPAPDMSSDSIDIPPSSEGNTDSDFSFAGRESMSSQPESSEFSMVSAPGSTAAARNPLIEEQRRGGVNNLQALATMYERNSTATNLSMRVHPPASQYTGTGLGTLLIPGWIRERSAEVLFEGGDVDESSVAEVILDALIKVPVDLRKTMASSILVVGGTSMLPGFIPRLQHEILRAISPPPPSTRLPSKPGRAVPPIYDRYSSLRPLTPFFAILNNPNPGEPQSARARANAGKAPAFTPATMPWIGASLAGALKTGGIELAREKWDESRGKGKGGEEDALILDPTDSGLLPDWTRSPLATGAPIANIQFLATQAKVGA</sequence>
<dbReference type="AlphaFoldDB" id="A0A0D7B3S1"/>
<dbReference type="Proteomes" id="UP000054007">
    <property type="component" value="Unassembled WGS sequence"/>
</dbReference>
<keyword evidence="4" id="KW-1185">Reference proteome</keyword>
<dbReference type="InterPro" id="IPR043129">
    <property type="entry name" value="ATPase_NBD"/>
</dbReference>
<name>A0A0D7B3S1_9AGAR</name>
<dbReference type="Gene3D" id="3.30.420.40">
    <property type="match status" value="3"/>
</dbReference>
<feature type="compositionally biased region" description="Low complexity" evidence="2">
    <location>
        <begin position="283"/>
        <end position="293"/>
    </location>
</feature>
<accession>A0A0D7B3S1</accession>
<dbReference type="SMART" id="SM00268">
    <property type="entry name" value="ACTIN"/>
    <property type="match status" value="1"/>
</dbReference>
<proteinExistence type="inferred from homology"/>
<protein>
    <submittedName>
        <fullName evidence="3">Actin-like ATPase domain-containing protein</fullName>
    </submittedName>
</protein>
<feature type="compositionally biased region" description="Basic and acidic residues" evidence="2">
    <location>
        <begin position="540"/>
        <end position="552"/>
    </location>
</feature>
<reference evidence="3 4" key="1">
    <citation type="journal article" date="2015" name="Fungal Genet. Biol.">
        <title>Evolution of novel wood decay mechanisms in Agaricales revealed by the genome sequences of Fistulina hepatica and Cylindrobasidium torrendii.</title>
        <authorList>
            <person name="Floudas D."/>
            <person name="Held B.W."/>
            <person name="Riley R."/>
            <person name="Nagy L.G."/>
            <person name="Koehler G."/>
            <person name="Ransdell A.S."/>
            <person name="Younus H."/>
            <person name="Chow J."/>
            <person name="Chiniquy J."/>
            <person name="Lipzen A."/>
            <person name="Tritt A."/>
            <person name="Sun H."/>
            <person name="Haridas S."/>
            <person name="LaButti K."/>
            <person name="Ohm R.A."/>
            <person name="Kues U."/>
            <person name="Blanchette R.A."/>
            <person name="Grigoriev I.V."/>
            <person name="Minto R.E."/>
            <person name="Hibbett D.S."/>
        </authorList>
    </citation>
    <scope>NUCLEOTIDE SEQUENCE [LARGE SCALE GENOMIC DNA]</scope>
    <source>
        <strain evidence="3 4">FP15055 ss-10</strain>
    </source>
</reference>
<dbReference type="STRING" id="1314674.A0A0D7B3S1"/>
<dbReference type="OrthoDB" id="337660at2759"/>
<dbReference type="EMBL" id="KN880616">
    <property type="protein sequence ID" value="KIY64850.1"/>
    <property type="molecule type" value="Genomic_DNA"/>
</dbReference>
<evidence type="ECO:0000256" key="2">
    <source>
        <dbReference type="SAM" id="MobiDB-lite"/>
    </source>
</evidence>
<feature type="region of interest" description="Disordered" evidence="2">
    <location>
        <begin position="1"/>
        <end position="38"/>
    </location>
</feature>
<evidence type="ECO:0000313" key="3">
    <source>
        <dbReference type="EMBL" id="KIY64850.1"/>
    </source>
</evidence>
<feature type="region of interest" description="Disordered" evidence="2">
    <location>
        <begin position="273"/>
        <end position="320"/>
    </location>
</feature>
<dbReference type="InterPro" id="IPR004000">
    <property type="entry name" value="Actin"/>
</dbReference>
<evidence type="ECO:0000313" key="4">
    <source>
        <dbReference type="Proteomes" id="UP000054007"/>
    </source>
</evidence>
<organism evidence="3 4">
    <name type="scientific">Cylindrobasidium torrendii FP15055 ss-10</name>
    <dbReference type="NCBI Taxonomy" id="1314674"/>
    <lineage>
        <taxon>Eukaryota</taxon>
        <taxon>Fungi</taxon>
        <taxon>Dikarya</taxon>
        <taxon>Basidiomycota</taxon>
        <taxon>Agaricomycotina</taxon>
        <taxon>Agaricomycetes</taxon>
        <taxon>Agaricomycetidae</taxon>
        <taxon>Agaricales</taxon>
        <taxon>Marasmiineae</taxon>
        <taxon>Physalacriaceae</taxon>
        <taxon>Cylindrobasidium</taxon>
    </lineage>
</organism>
<dbReference type="SUPFAM" id="SSF53067">
    <property type="entry name" value="Actin-like ATPase domain"/>
    <property type="match status" value="2"/>
</dbReference>
<dbReference type="PANTHER" id="PTHR11937">
    <property type="entry name" value="ACTIN"/>
    <property type="match status" value="1"/>
</dbReference>
<feature type="compositionally biased region" description="Low complexity" evidence="2">
    <location>
        <begin position="307"/>
        <end position="320"/>
    </location>
</feature>
<evidence type="ECO:0000256" key="1">
    <source>
        <dbReference type="RuleBase" id="RU000487"/>
    </source>
</evidence>